<gene>
    <name evidence="1" type="ORF">PS896_04909</name>
</gene>
<evidence type="ECO:0000313" key="2">
    <source>
        <dbReference type="Proteomes" id="UP000377224"/>
    </source>
</evidence>
<accession>A0A5E7NYC1</accession>
<evidence type="ECO:0000313" key="1">
    <source>
        <dbReference type="EMBL" id="VVP42141.1"/>
    </source>
</evidence>
<sequence length="142" mass="16218">MKVCSYKGLSIVIMLRDEHCPPHVHVNGGSWSARLQFSFWHNDIELWDVVPLSRRPPLAVLEGLCRSLEQPAHLRRARGIWWSKLQTVCLDNQLWDSHSNEVLGMKLVTDTTYRVGSARYLPDEGKTLLTLIDALEGVEIDL</sequence>
<organism evidence="1 2">
    <name type="scientific">Pseudomonas fluorescens</name>
    <dbReference type="NCBI Taxonomy" id="294"/>
    <lineage>
        <taxon>Bacteria</taxon>
        <taxon>Pseudomonadati</taxon>
        <taxon>Pseudomonadota</taxon>
        <taxon>Gammaproteobacteria</taxon>
        <taxon>Pseudomonadales</taxon>
        <taxon>Pseudomonadaceae</taxon>
        <taxon>Pseudomonas</taxon>
    </lineage>
</organism>
<evidence type="ECO:0008006" key="3">
    <source>
        <dbReference type="Google" id="ProtNLM"/>
    </source>
</evidence>
<protein>
    <recommendedName>
        <fullName evidence="3">DUF4160 domain-containing protein</fullName>
    </recommendedName>
</protein>
<reference evidence="1 2" key="1">
    <citation type="submission" date="2019-09" db="EMBL/GenBank/DDBJ databases">
        <authorList>
            <person name="Chandra G."/>
            <person name="Truman W A."/>
        </authorList>
    </citation>
    <scope>NUCLEOTIDE SEQUENCE [LARGE SCALE GENOMIC DNA]</scope>
    <source>
        <strain evidence="1">PS896</strain>
    </source>
</reference>
<dbReference type="Proteomes" id="UP000377224">
    <property type="component" value="Unassembled WGS sequence"/>
</dbReference>
<proteinExistence type="predicted"/>
<dbReference type="RefSeq" id="WP_122661385.1">
    <property type="nucleotide sequence ID" value="NZ_CABVIN010000008.1"/>
</dbReference>
<dbReference type="AlphaFoldDB" id="A0A5E7NYC1"/>
<name>A0A5E7NYC1_PSEFL</name>
<dbReference type="EMBL" id="CABVIN010000008">
    <property type="protein sequence ID" value="VVP42141.1"/>
    <property type="molecule type" value="Genomic_DNA"/>
</dbReference>